<dbReference type="AlphaFoldDB" id="E1ICV3"/>
<dbReference type="Gene3D" id="3.30.70.360">
    <property type="match status" value="1"/>
</dbReference>
<dbReference type="InterPro" id="IPR050072">
    <property type="entry name" value="Peptidase_M20A"/>
</dbReference>
<evidence type="ECO:0000256" key="2">
    <source>
        <dbReference type="ARBA" id="ARBA00022723"/>
    </source>
</evidence>
<evidence type="ECO:0000256" key="1">
    <source>
        <dbReference type="ARBA" id="ARBA00001947"/>
    </source>
</evidence>
<evidence type="ECO:0000313" key="7">
    <source>
        <dbReference type="Proteomes" id="UP000054010"/>
    </source>
</evidence>
<dbReference type="SUPFAM" id="SSF55031">
    <property type="entry name" value="Bacterial exopeptidase dimerisation domain"/>
    <property type="match status" value="1"/>
</dbReference>
<organism evidence="6 7">
    <name type="scientific">Oscillochloris trichoides DG-6</name>
    <dbReference type="NCBI Taxonomy" id="765420"/>
    <lineage>
        <taxon>Bacteria</taxon>
        <taxon>Bacillati</taxon>
        <taxon>Chloroflexota</taxon>
        <taxon>Chloroflexia</taxon>
        <taxon>Chloroflexales</taxon>
        <taxon>Chloroflexineae</taxon>
        <taxon>Oscillochloridaceae</taxon>
        <taxon>Oscillochloris</taxon>
    </lineage>
</organism>
<evidence type="ECO:0000256" key="3">
    <source>
        <dbReference type="ARBA" id="ARBA00022801"/>
    </source>
</evidence>
<name>E1ICV3_9CHLR</name>
<dbReference type="STRING" id="765420.OSCT_1147"/>
<dbReference type="PROSITE" id="PS00758">
    <property type="entry name" value="ARGE_DAPE_CPG2_1"/>
    <property type="match status" value="1"/>
</dbReference>
<reference evidence="6 7" key="1">
    <citation type="journal article" date="2011" name="J. Bacteriol.">
        <title>Draft genome sequence of the anoxygenic filamentous phototrophic bacterium Oscillochloris trichoides subsp. DG-6.</title>
        <authorList>
            <person name="Kuznetsov B.B."/>
            <person name="Ivanovsky R.N."/>
            <person name="Keppen O.I."/>
            <person name="Sukhacheva M.V."/>
            <person name="Bumazhkin B.K."/>
            <person name="Patutina E.O."/>
            <person name="Beletsky A.V."/>
            <person name="Mardanov A.V."/>
            <person name="Baslerov R.V."/>
            <person name="Panteleeva A.N."/>
            <person name="Kolganova T.V."/>
            <person name="Ravin N.V."/>
            <person name="Skryabin K.G."/>
        </authorList>
    </citation>
    <scope>NUCLEOTIDE SEQUENCE [LARGE SCALE GENOMIC DNA]</scope>
    <source>
        <strain evidence="6 7">DG-6</strain>
    </source>
</reference>
<keyword evidence="4" id="KW-0862">Zinc</keyword>
<dbReference type="GO" id="GO:0046872">
    <property type="term" value="F:metal ion binding"/>
    <property type="evidence" value="ECO:0007669"/>
    <property type="project" value="UniProtKB-KW"/>
</dbReference>
<dbReference type="GO" id="GO:0008777">
    <property type="term" value="F:acetylornithine deacetylase activity"/>
    <property type="evidence" value="ECO:0007669"/>
    <property type="project" value="TreeGrafter"/>
</dbReference>
<keyword evidence="2" id="KW-0479">Metal-binding</keyword>
<dbReference type="SUPFAM" id="SSF53187">
    <property type="entry name" value="Zn-dependent exopeptidases"/>
    <property type="match status" value="1"/>
</dbReference>
<sequence length="360" mass="39362">MQPDLAADLTQLTCDLVRIESIASRPENLSAVMDYVAAYLATIPNIFVERTQAGSKPAIVATLHPTRSPALMLNGHLDVVVGHPAQFDPQVREGRIYGRGTQDMKGSVAVMLRLLRDLAARSERPDVGFQFVSDEEIGGELGTARLLQEGWRCGFMLCLEPTDLGILYEHKGAMWIDMRIHGTPAHGSRPWEGHNPVYALAQGITQLEQRFPLPSADSWCTSVSPTLIQVGAGSNNQIPGSATFTFDVRFTADESVESITAILQTTFPDAEILCTRPAVPLRTDPNHPQVQRLASIIAEHTGTAARFFREHYSTDARYYTHAGIPAVCFGPIGAGLHSDDEWVDVASLVTLYQIIMDVIG</sequence>
<dbReference type="GO" id="GO:0006526">
    <property type="term" value="P:L-arginine biosynthetic process"/>
    <property type="evidence" value="ECO:0007669"/>
    <property type="project" value="TreeGrafter"/>
</dbReference>
<evidence type="ECO:0000259" key="5">
    <source>
        <dbReference type="Pfam" id="PF07687"/>
    </source>
</evidence>
<dbReference type="InterPro" id="IPR001261">
    <property type="entry name" value="ArgE/DapE_CS"/>
</dbReference>
<keyword evidence="7" id="KW-1185">Reference proteome</keyword>
<dbReference type="EMBL" id="ADVR01000031">
    <property type="protein sequence ID" value="EFO80984.1"/>
    <property type="molecule type" value="Genomic_DNA"/>
</dbReference>
<dbReference type="eggNOG" id="COG0624">
    <property type="taxonomic scope" value="Bacteria"/>
</dbReference>
<dbReference type="Proteomes" id="UP000054010">
    <property type="component" value="Unassembled WGS sequence"/>
</dbReference>
<gene>
    <name evidence="6" type="ORF">OSCT_1147</name>
</gene>
<comment type="cofactor">
    <cofactor evidence="1">
        <name>Zn(2+)</name>
        <dbReference type="ChEBI" id="CHEBI:29105"/>
    </cofactor>
</comment>
<dbReference type="Gene3D" id="3.40.630.10">
    <property type="entry name" value="Zn peptidases"/>
    <property type="match status" value="1"/>
</dbReference>
<dbReference type="HOGENOM" id="CLU_021802_2_0_0"/>
<comment type="caution">
    <text evidence="6">The sequence shown here is derived from an EMBL/GenBank/DDBJ whole genome shotgun (WGS) entry which is preliminary data.</text>
</comment>
<proteinExistence type="predicted"/>
<dbReference type="InterPro" id="IPR036264">
    <property type="entry name" value="Bact_exopeptidase_dim_dom"/>
</dbReference>
<dbReference type="InterPro" id="IPR011650">
    <property type="entry name" value="Peptidase_M20_dimer"/>
</dbReference>
<protein>
    <submittedName>
        <fullName evidence="6">Peptidase M20</fullName>
    </submittedName>
</protein>
<dbReference type="PANTHER" id="PTHR43808">
    <property type="entry name" value="ACETYLORNITHINE DEACETYLASE"/>
    <property type="match status" value="1"/>
</dbReference>
<dbReference type="OrthoDB" id="9792335at2"/>
<dbReference type="InterPro" id="IPR002933">
    <property type="entry name" value="Peptidase_M20"/>
</dbReference>
<accession>E1ICV3</accession>
<keyword evidence="3" id="KW-0378">Hydrolase</keyword>
<dbReference type="Pfam" id="PF01546">
    <property type="entry name" value="Peptidase_M20"/>
    <property type="match status" value="1"/>
</dbReference>
<evidence type="ECO:0000256" key="4">
    <source>
        <dbReference type="ARBA" id="ARBA00022833"/>
    </source>
</evidence>
<feature type="domain" description="Peptidase M20 dimerisation" evidence="5">
    <location>
        <begin position="168"/>
        <end position="265"/>
    </location>
</feature>
<dbReference type="PANTHER" id="PTHR43808:SF31">
    <property type="entry name" value="N-ACETYL-L-CITRULLINE DEACETYLASE"/>
    <property type="match status" value="1"/>
</dbReference>
<evidence type="ECO:0000313" key="6">
    <source>
        <dbReference type="EMBL" id="EFO80984.1"/>
    </source>
</evidence>
<dbReference type="Pfam" id="PF07687">
    <property type="entry name" value="M20_dimer"/>
    <property type="match status" value="1"/>
</dbReference>